<evidence type="ECO:0000313" key="2">
    <source>
        <dbReference type="EMBL" id="GIY79715.1"/>
    </source>
</evidence>
<proteinExistence type="predicted"/>
<gene>
    <name evidence="2" type="ORF">CDAR_448891</name>
</gene>
<protein>
    <submittedName>
        <fullName evidence="2">Uncharacterized protein</fullName>
    </submittedName>
</protein>
<dbReference type="EMBL" id="BPLQ01014439">
    <property type="protein sequence ID" value="GIY79715.1"/>
    <property type="molecule type" value="Genomic_DNA"/>
</dbReference>
<sequence length="133" mass="15171">MNLSLIGAIEREKNCCLKYQFGGEQFFLVGGTQRKRCQPREQHVCARGVGRQMRVPPQHDAGPSSVFWTLTDGRGSGQRGKRFFIIALQTHPSLCHKVSFWVAGKISRFHKRPLFLSGLFMGIFFFSYFLLSV</sequence>
<comment type="caution">
    <text evidence="2">The sequence shown here is derived from an EMBL/GenBank/DDBJ whole genome shotgun (WGS) entry which is preliminary data.</text>
</comment>
<keyword evidence="1" id="KW-0472">Membrane</keyword>
<keyword evidence="1" id="KW-0812">Transmembrane</keyword>
<keyword evidence="3" id="KW-1185">Reference proteome</keyword>
<keyword evidence="1" id="KW-1133">Transmembrane helix</keyword>
<evidence type="ECO:0000313" key="3">
    <source>
        <dbReference type="Proteomes" id="UP001054837"/>
    </source>
</evidence>
<dbReference type="Proteomes" id="UP001054837">
    <property type="component" value="Unassembled WGS sequence"/>
</dbReference>
<feature type="transmembrane region" description="Helical" evidence="1">
    <location>
        <begin position="114"/>
        <end position="131"/>
    </location>
</feature>
<organism evidence="2 3">
    <name type="scientific">Caerostris darwini</name>
    <dbReference type="NCBI Taxonomy" id="1538125"/>
    <lineage>
        <taxon>Eukaryota</taxon>
        <taxon>Metazoa</taxon>
        <taxon>Ecdysozoa</taxon>
        <taxon>Arthropoda</taxon>
        <taxon>Chelicerata</taxon>
        <taxon>Arachnida</taxon>
        <taxon>Araneae</taxon>
        <taxon>Araneomorphae</taxon>
        <taxon>Entelegynae</taxon>
        <taxon>Araneoidea</taxon>
        <taxon>Araneidae</taxon>
        <taxon>Caerostris</taxon>
    </lineage>
</organism>
<name>A0AAV4WCC9_9ARAC</name>
<dbReference type="AlphaFoldDB" id="A0AAV4WCC9"/>
<accession>A0AAV4WCC9</accession>
<evidence type="ECO:0000256" key="1">
    <source>
        <dbReference type="SAM" id="Phobius"/>
    </source>
</evidence>
<reference evidence="2 3" key="1">
    <citation type="submission" date="2021-06" db="EMBL/GenBank/DDBJ databases">
        <title>Caerostris darwini draft genome.</title>
        <authorList>
            <person name="Kono N."/>
            <person name="Arakawa K."/>
        </authorList>
    </citation>
    <scope>NUCLEOTIDE SEQUENCE [LARGE SCALE GENOMIC DNA]</scope>
</reference>